<protein>
    <submittedName>
        <fullName evidence="4">Feruloyl-CoA synthase</fullName>
    </submittedName>
</protein>
<evidence type="ECO:0000256" key="1">
    <source>
        <dbReference type="ARBA" id="ARBA00022741"/>
    </source>
</evidence>
<dbReference type="InterPro" id="IPR000873">
    <property type="entry name" value="AMP-dep_synth/lig_dom"/>
</dbReference>
<dbReference type="GO" id="GO:0005524">
    <property type="term" value="F:ATP binding"/>
    <property type="evidence" value="ECO:0007669"/>
    <property type="project" value="UniProtKB-KW"/>
</dbReference>
<dbReference type="InterPro" id="IPR042099">
    <property type="entry name" value="ANL_N_sf"/>
</dbReference>
<keyword evidence="2" id="KW-0067">ATP-binding</keyword>
<keyword evidence="5" id="KW-1185">Reference proteome</keyword>
<dbReference type="InterPro" id="IPR020845">
    <property type="entry name" value="AMP-binding_CS"/>
</dbReference>
<gene>
    <name evidence="4" type="ORF">OUO13_20030</name>
</gene>
<evidence type="ECO:0000256" key="2">
    <source>
        <dbReference type="ARBA" id="ARBA00022840"/>
    </source>
</evidence>
<evidence type="ECO:0000313" key="5">
    <source>
        <dbReference type="Proteomes" id="UP001150830"/>
    </source>
</evidence>
<comment type="caution">
    <text evidence="4">The sequence shown here is derived from an EMBL/GenBank/DDBJ whole genome shotgun (WGS) entry which is preliminary data.</text>
</comment>
<dbReference type="Pfam" id="PF23562">
    <property type="entry name" value="AMP-binding_C_3"/>
    <property type="match status" value="1"/>
</dbReference>
<dbReference type="PANTHER" id="PTHR43272:SF33">
    <property type="entry name" value="AMP-BINDING DOMAIN-CONTAINING PROTEIN-RELATED"/>
    <property type="match status" value="1"/>
</dbReference>
<dbReference type="PROSITE" id="PS00455">
    <property type="entry name" value="AMP_BINDING"/>
    <property type="match status" value="1"/>
</dbReference>
<dbReference type="AlphaFoldDB" id="A0A9X3ITG8"/>
<evidence type="ECO:0000313" key="4">
    <source>
        <dbReference type="EMBL" id="MCY0967477.1"/>
    </source>
</evidence>
<proteinExistence type="predicted"/>
<dbReference type="PANTHER" id="PTHR43272">
    <property type="entry name" value="LONG-CHAIN-FATTY-ACID--COA LIGASE"/>
    <property type="match status" value="1"/>
</dbReference>
<accession>A0A9X3ITG8</accession>
<organism evidence="4 5">
    <name type="scientific">Parathalassolituus penaei</name>
    <dbReference type="NCBI Taxonomy" id="2997323"/>
    <lineage>
        <taxon>Bacteria</taxon>
        <taxon>Pseudomonadati</taxon>
        <taxon>Pseudomonadota</taxon>
        <taxon>Gammaproteobacteria</taxon>
        <taxon>Oceanospirillales</taxon>
        <taxon>Oceanospirillaceae</taxon>
        <taxon>Parathalassolituus</taxon>
    </lineage>
</organism>
<evidence type="ECO:0000259" key="3">
    <source>
        <dbReference type="Pfam" id="PF00501"/>
    </source>
</evidence>
<reference evidence="4" key="1">
    <citation type="submission" date="2022-11" db="EMBL/GenBank/DDBJ databases">
        <title>Parathalassolutuus dongxingensis gen. nov., sp. nov., a novel member of family Oceanospirillaceae isolated from a coastal shrimp pond in Guangxi, China.</title>
        <authorList>
            <person name="Chen H."/>
        </authorList>
    </citation>
    <scope>NUCLEOTIDE SEQUENCE</scope>
    <source>
        <strain evidence="4">G-43</strain>
    </source>
</reference>
<keyword evidence="1" id="KW-0547">Nucleotide-binding</keyword>
<dbReference type="SUPFAM" id="SSF56801">
    <property type="entry name" value="Acetyl-CoA synthetase-like"/>
    <property type="match status" value="1"/>
</dbReference>
<dbReference type="Gene3D" id="3.40.50.12780">
    <property type="entry name" value="N-terminal domain of ligase-like"/>
    <property type="match status" value="1"/>
</dbReference>
<dbReference type="Pfam" id="PF00501">
    <property type="entry name" value="AMP-binding"/>
    <property type="match status" value="1"/>
</dbReference>
<name>A0A9X3ITG8_9GAMM</name>
<feature type="domain" description="AMP-dependent synthetase/ligase" evidence="3">
    <location>
        <begin position="44"/>
        <end position="434"/>
    </location>
</feature>
<dbReference type="GO" id="GO:0016020">
    <property type="term" value="C:membrane"/>
    <property type="evidence" value="ECO:0007669"/>
    <property type="project" value="TreeGrafter"/>
</dbReference>
<sequence>MLADFHPINIANHPVEVIKRADGTQIIRTIDALGEYPERITACLEQWAAKTPDRVCVAQRHVDGHWVELTYAETLKQVRAIAQWLLDVRVDGQPLGTERPIAILSGNSTEHLLVSLAAMHVGIPYSPISVAYSTISTDFGKLRHIIDLLTPGLVFADNLGPFCDAINAVVANNVPVVAVESAHAREDIKNPFTDFSTLLATEATAAVEEAAARVNADTVAKLLFTSGSTGMPKGVINTQQMLCANQEMISGFYAFVKEKPPVLIDWLPWNHTFGGNQNVNMVIYNGGSLYIDQGKPTPKAIHTTLANLRDVAPTIYFNVPKGYELMVHELKQNPDIATKFFSQLQMMFFAGAGLAQHVWDALDELAIQYTGKKVPMMTGLGATETGPAALFTSVEESASGVVGLPTPGTEIKLIPNAGKLEVRVRGLAITPGYWRDAEKTAKAYDEEGFYCLGDALKYLDESQPQRGFRFDGRVSEDFKLDTGTWVSVGGLRQFVIHHCAPYVQDLVVAGRDRSYLSVMVFPDMAHLRQLVQNNAQYTDADICRHPHVREVFERLISEMASASTGSSNLIKRLVILDQPARLDAHEITDKGSINQNAVLTNRADIVEDLYSAQPSERVISL</sequence>
<dbReference type="Proteomes" id="UP001150830">
    <property type="component" value="Unassembled WGS sequence"/>
</dbReference>
<dbReference type="GO" id="GO:0004467">
    <property type="term" value="F:long-chain fatty acid-CoA ligase activity"/>
    <property type="evidence" value="ECO:0007669"/>
    <property type="project" value="TreeGrafter"/>
</dbReference>
<dbReference type="RefSeq" id="WP_283175674.1">
    <property type="nucleotide sequence ID" value="NZ_JAPNOA010000059.1"/>
</dbReference>
<dbReference type="EMBL" id="JAPNOA010000059">
    <property type="protein sequence ID" value="MCY0967477.1"/>
    <property type="molecule type" value="Genomic_DNA"/>
</dbReference>